<keyword evidence="6" id="KW-1133">Transmembrane helix</keyword>
<keyword evidence="3 4" id="KW-0408">Iron</keyword>
<keyword evidence="9" id="KW-1185">Reference proteome</keyword>
<evidence type="ECO:0000313" key="9">
    <source>
        <dbReference type="Proteomes" id="UP000253345"/>
    </source>
</evidence>
<keyword evidence="6" id="KW-0472">Membrane</keyword>
<name>A0A368YE68_9RHOB</name>
<gene>
    <name evidence="8" type="ORF">DFP89_1366</name>
</gene>
<dbReference type="InterPro" id="IPR009056">
    <property type="entry name" value="Cyt_c-like_dom"/>
</dbReference>
<evidence type="ECO:0000256" key="2">
    <source>
        <dbReference type="ARBA" id="ARBA00022723"/>
    </source>
</evidence>
<keyword evidence="2 4" id="KW-0479">Metal-binding</keyword>
<dbReference type="AlphaFoldDB" id="A0A368YE68"/>
<reference evidence="8 9" key="1">
    <citation type="submission" date="2018-07" db="EMBL/GenBank/DDBJ databases">
        <title>Genomic Encyclopedia of Type Strains, Phase III (KMG-III): the genomes of soil and plant-associated and newly described type strains.</title>
        <authorList>
            <person name="Whitman W."/>
        </authorList>
    </citation>
    <scope>NUCLEOTIDE SEQUENCE [LARGE SCALE GENOMIC DNA]</scope>
    <source>
        <strain evidence="8 9">CECT 8525</strain>
    </source>
</reference>
<organism evidence="8 9">
    <name type="scientific">Paracoccus lutimaris</name>
    <dbReference type="NCBI Taxonomy" id="1490030"/>
    <lineage>
        <taxon>Bacteria</taxon>
        <taxon>Pseudomonadati</taxon>
        <taxon>Pseudomonadota</taxon>
        <taxon>Alphaproteobacteria</taxon>
        <taxon>Rhodobacterales</taxon>
        <taxon>Paracoccaceae</taxon>
        <taxon>Paracoccus</taxon>
    </lineage>
</organism>
<dbReference type="RefSeq" id="WP_220269879.1">
    <property type="nucleotide sequence ID" value="NZ_QPJL01000036.1"/>
</dbReference>
<accession>A0A368YE68</accession>
<dbReference type="SUPFAM" id="SSF46626">
    <property type="entry name" value="Cytochrome c"/>
    <property type="match status" value="1"/>
</dbReference>
<keyword evidence="6" id="KW-0812">Transmembrane</keyword>
<dbReference type="InterPro" id="IPR036909">
    <property type="entry name" value="Cyt_c-like_dom_sf"/>
</dbReference>
<evidence type="ECO:0000313" key="8">
    <source>
        <dbReference type="EMBL" id="RCW78531.1"/>
    </source>
</evidence>
<dbReference type="EMBL" id="QPJL01000036">
    <property type="protein sequence ID" value="RCW78531.1"/>
    <property type="molecule type" value="Genomic_DNA"/>
</dbReference>
<evidence type="ECO:0000256" key="6">
    <source>
        <dbReference type="SAM" id="Phobius"/>
    </source>
</evidence>
<feature type="region of interest" description="Disordered" evidence="5">
    <location>
        <begin position="519"/>
        <end position="538"/>
    </location>
</feature>
<dbReference type="GO" id="GO:0004130">
    <property type="term" value="F:cytochrome-c peroxidase activity"/>
    <property type="evidence" value="ECO:0007669"/>
    <property type="project" value="TreeGrafter"/>
</dbReference>
<dbReference type="InterPro" id="IPR051395">
    <property type="entry name" value="Cytochrome_c_Peroxidase/MauG"/>
</dbReference>
<dbReference type="GO" id="GO:0020037">
    <property type="term" value="F:heme binding"/>
    <property type="evidence" value="ECO:0007669"/>
    <property type="project" value="InterPro"/>
</dbReference>
<evidence type="ECO:0000256" key="3">
    <source>
        <dbReference type="ARBA" id="ARBA00023004"/>
    </source>
</evidence>
<keyword evidence="1 4" id="KW-0349">Heme</keyword>
<sequence length="556" mass="61773">MSDRNDPLSPVEQAVRKRRRWVWAILIAVLAWLIYWLVAVNQYVVAQKSEQDHFLHGSIGAETASGLPYWVFKALPEIYRDKLGDEGWGRFGLITREGDDLPIGISRRVVTGVERVWFNCSLCHVGSYRLPGSDRQYLIAGAPSNNLRLQEMIVFLIEAGRDPGLTSDALMQGIKAAGGDLSWPERLIYRHLAFPRVKDRLQWVGERLAFIDRQEPWGPGRVDTFNPYKAIQFNFPMDQAHIGAAALNGASDYPAIWQQNPREGMNLHWDGNNDSVAERNLSAALGAGVTPVTVDRAAIQRVEDWMRHLPAPRFPGPVDAAKARQGEAYFARYCAACHGRGVPLEDGASPASAGTAGLDCAAPRPQPAGYSEYRTAAAPAANEVPPAPYGEGDFAYVPARPYDYDRGRYPCLGQTVPLARIGTDPGRWNSYTREFAAAQNLLYAGYPWRFHRFRKTDGYANHPLDGIWARSPYLHNGSVPTLRDLLEPAQARPALWYRGSDELDLDRVGYRSDAAAPGRLSPYDTARPGNSNSGHDYGVHLSDDQKAALVEYMKTL</sequence>
<dbReference type="PROSITE" id="PS51007">
    <property type="entry name" value="CYTC"/>
    <property type="match status" value="1"/>
</dbReference>
<dbReference type="Pfam" id="PF21419">
    <property type="entry name" value="RoxA-like_Cyt-c"/>
    <property type="match status" value="1"/>
</dbReference>
<dbReference type="GO" id="GO:0009055">
    <property type="term" value="F:electron transfer activity"/>
    <property type="evidence" value="ECO:0007669"/>
    <property type="project" value="InterPro"/>
</dbReference>
<dbReference type="GO" id="GO:0046872">
    <property type="term" value="F:metal ion binding"/>
    <property type="evidence" value="ECO:0007669"/>
    <property type="project" value="UniProtKB-KW"/>
</dbReference>
<dbReference type="NCBIfam" id="NF040606">
    <property type="entry name" value="CytoC_perox"/>
    <property type="match status" value="1"/>
</dbReference>
<proteinExistence type="predicted"/>
<comment type="caution">
    <text evidence="8">The sequence shown here is derived from an EMBL/GenBank/DDBJ whole genome shotgun (WGS) entry which is preliminary data.</text>
</comment>
<dbReference type="Gene3D" id="1.10.760.10">
    <property type="entry name" value="Cytochrome c-like domain"/>
    <property type="match status" value="1"/>
</dbReference>
<dbReference type="PANTHER" id="PTHR30600">
    <property type="entry name" value="CYTOCHROME C PEROXIDASE-RELATED"/>
    <property type="match status" value="1"/>
</dbReference>
<dbReference type="Proteomes" id="UP000253345">
    <property type="component" value="Unassembled WGS sequence"/>
</dbReference>
<evidence type="ECO:0000256" key="5">
    <source>
        <dbReference type="SAM" id="MobiDB-lite"/>
    </source>
</evidence>
<feature type="domain" description="Cytochrome c" evidence="7">
    <location>
        <begin position="321"/>
        <end position="556"/>
    </location>
</feature>
<evidence type="ECO:0000256" key="4">
    <source>
        <dbReference type="PROSITE-ProRule" id="PRU00433"/>
    </source>
</evidence>
<protein>
    <recommendedName>
        <fullName evidence="7">Cytochrome c domain-containing protein</fullName>
    </recommendedName>
</protein>
<dbReference type="PANTHER" id="PTHR30600:SF9">
    <property type="entry name" value="BLR7738 PROTEIN"/>
    <property type="match status" value="1"/>
</dbReference>
<evidence type="ECO:0000259" key="7">
    <source>
        <dbReference type="PROSITE" id="PS51007"/>
    </source>
</evidence>
<dbReference type="InterPro" id="IPR047758">
    <property type="entry name" value="CytoC_perox"/>
</dbReference>
<evidence type="ECO:0000256" key="1">
    <source>
        <dbReference type="ARBA" id="ARBA00022617"/>
    </source>
</evidence>
<feature type="transmembrane region" description="Helical" evidence="6">
    <location>
        <begin position="21"/>
        <end position="38"/>
    </location>
</feature>